<feature type="site" description="Important for catalytic activity" evidence="5">
    <location>
        <position position="113"/>
    </location>
</feature>
<evidence type="ECO:0000256" key="4">
    <source>
        <dbReference type="ARBA" id="ARBA00023235"/>
    </source>
</evidence>
<dbReference type="EMBL" id="CP002689">
    <property type="protein sequence ID" value="AEE12387.1"/>
    <property type="molecule type" value="Genomic_DNA"/>
</dbReference>
<feature type="site" description="Important for catalytic activity" evidence="5">
    <location>
        <position position="111"/>
    </location>
</feature>
<feature type="domain" description="NAD-dependent epimerase/dehydratase" evidence="6">
    <location>
        <begin position="240"/>
        <end position="271"/>
    </location>
</feature>
<dbReference type="GO" id="GO:0050577">
    <property type="term" value="F:GDP-L-fucose synthase activity"/>
    <property type="evidence" value="ECO:0007669"/>
    <property type="project" value="UniProtKB-UniRule"/>
</dbReference>
<dbReference type="eggNOG" id="COG0451">
    <property type="taxonomic scope" value="Bacteria"/>
</dbReference>
<evidence type="ECO:0000256" key="5">
    <source>
        <dbReference type="HAMAP-Rule" id="MF_00956"/>
    </source>
</evidence>
<reference evidence="8" key="1">
    <citation type="submission" date="2011-04" db="EMBL/GenBank/DDBJ databases">
        <title>The complete genome of Porphyromonas asaccharolytica DSM 20707.</title>
        <authorList>
            <person name="Lucas S."/>
            <person name="Han J."/>
            <person name="Lapidus A."/>
            <person name="Bruce D."/>
            <person name="Goodwin L."/>
            <person name="Pitluck S."/>
            <person name="Peters L."/>
            <person name="Kyrpides N."/>
            <person name="Mavromatis K."/>
            <person name="Ivanova N."/>
            <person name="Ovchinnikova G."/>
            <person name="Pagani I."/>
            <person name="Lu M."/>
            <person name="Detter J.C."/>
            <person name="Tapia R."/>
            <person name="Han C."/>
            <person name="Land M."/>
            <person name="Hauser L."/>
            <person name="Markowitz V."/>
            <person name="Cheng J.-F."/>
            <person name="Hugenholtz P."/>
            <person name="Woyke T."/>
            <person name="Wu D."/>
            <person name="Gronow S."/>
            <person name="Wellnitz S."/>
            <person name="Brambilla E."/>
            <person name="Klenk H.-P."/>
            <person name="Eisen J.A."/>
        </authorList>
    </citation>
    <scope>NUCLEOTIDE SEQUENCE [LARGE SCALE GENOMIC DNA]</scope>
    <source>
        <strain evidence="8">ATCC 25260 / DSM 20707 / VPI 4198</strain>
    </source>
</reference>
<dbReference type="OrthoDB" id="9811425at2"/>
<evidence type="ECO:0000313" key="8">
    <source>
        <dbReference type="Proteomes" id="UP000006545"/>
    </source>
</evidence>
<comment type="similarity">
    <text evidence="1 5">Belongs to the NAD(P)-dependent epimerase/dehydratase family. Fucose synthase subfamily.</text>
</comment>
<dbReference type="GO" id="GO:0042351">
    <property type="term" value="P:'de novo' GDP-L-fucose biosynthetic process"/>
    <property type="evidence" value="ECO:0007669"/>
    <property type="project" value="UniProtKB-UniRule"/>
</dbReference>
<dbReference type="Proteomes" id="UP000006545">
    <property type="component" value="Chromosome"/>
</dbReference>
<keyword evidence="5" id="KW-0511">Multifunctional enzyme</keyword>
<dbReference type="InterPro" id="IPR001509">
    <property type="entry name" value="Epimerase_deHydtase"/>
</dbReference>
<feature type="binding site" evidence="5">
    <location>
        <begin position="167"/>
        <end position="170"/>
    </location>
    <ligand>
        <name>NADP(+)</name>
        <dbReference type="ChEBI" id="CHEBI:58349"/>
    </ligand>
</feature>
<evidence type="ECO:0000259" key="6">
    <source>
        <dbReference type="Pfam" id="PF01370"/>
    </source>
</evidence>
<feature type="binding site" evidence="5">
    <location>
        <position position="244"/>
    </location>
    <ligand>
        <name>substrate</name>
    </ligand>
</feature>
<feature type="binding site" evidence="5">
    <location>
        <begin position="109"/>
        <end position="112"/>
    </location>
    <ligand>
        <name>NADP(+)</name>
        <dbReference type="ChEBI" id="CHEBI:58349"/>
    </ligand>
</feature>
<comment type="pathway">
    <text evidence="5">Nucleotide-sugar biosynthesis; GDP-L-fucose biosynthesis via de novo pathway; GDP-L-fucose from GDP-alpha-D-mannose: step 2/2.</text>
</comment>
<keyword evidence="2 5" id="KW-0521">NADP</keyword>
<dbReference type="HAMAP" id="MF_00956">
    <property type="entry name" value="GDP_fucose_synth"/>
    <property type="match status" value="1"/>
</dbReference>
<dbReference type="Gene3D" id="3.90.25.10">
    <property type="entry name" value="UDP-galactose 4-epimerase, domain 1"/>
    <property type="match status" value="2"/>
</dbReference>
<dbReference type="KEGG" id="pah:Poras_0433"/>
<dbReference type="FunFam" id="3.40.50.720:FF:000394">
    <property type="entry name" value="GDP-L-fucose synthase"/>
    <property type="match status" value="1"/>
</dbReference>
<evidence type="ECO:0000256" key="1">
    <source>
        <dbReference type="ARBA" id="ARBA00005959"/>
    </source>
</evidence>
<feature type="binding site" evidence="5">
    <location>
        <position position="251"/>
    </location>
    <ligand>
        <name>substrate</name>
    </ligand>
</feature>
<evidence type="ECO:0000256" key="2">
    <source>
        <dbReference type="ARBA" id="ARBA00022857"/>
    </source>
</evidence>
<feature type="binding site" evidence="5">
    <location>
        <position position="144"/>
    </location>
    <ligand>
        <name>NADP(+)</name>
        <dbReference type="ChEBI" id="CHEBI:58349"/>
    </ligand>
</feature>
<dbReference type="Pfam" id="PF01370">
    <property type="entry name" value="Epimerase"/>
    <property type="match status" value="2"/>
</dbReference>
<feature type="binding site" evidence="5">
    <location>
        <position position="191"/>
    </location>
    <ligand>
        <name>substrate</name>
    </ligand>
</feature>
<dbReference type="InterPro" id="IPR028614">
    <property type="entry name" value="GDP_fucose/colitose_synth"/>
</dbReference>
<sequence>MRQLKPESRIYVAGHRGLVGSAILRQLQARGYQQLITRTHQELDLLDAVAVERFMREERPDYIFLAAAHVGGIMANQTYRADFIMNNLGIQQNVLTSALHNGVEGLLFLGSSCIYPRLAPQPMREDALLTSPLEYTNEPYAIAKIAGMKMCESMNLQYGTNYLSVMPTNLYGYGDNFDLVNSHVLPAMIRKLHLAGALLRSDLAALRRDVAQRPLEGLTEQSSLAEFTAELARYGITPTSLQLWGTGSALREFMWSDDLAEACITIAERVSFAELYPAGEQEIRNTHINIGSGEEVSIRTLATLVAEATHYEGRIEWDGTKPDGTPRKLLDLTRLTSLGYTATTPLAVGIPQLYDWYCQH</sequence>
<name>F4KN49_PORAD</name>
<keyword evidence="8" id="KW-1185">Reference proteome</keyword>
<dbReference type="InterPro" id="IPR036291">
    <property type="entry name" value="NAD(P)-bd_dom_sf"/>
</dbReference>
<evidence type="ECO:0000313" key="7">
    <source>
        <dbReference type="EMBL" id="AEE12387.1"/>
    </source>
</evidence>
<dbReference type="GO" id="GO:0070401">
    <property type="term" value="F:NADP+ binding"/>
    <property type="evidence" value="ECO:0007669"/>
    <property type="project" value="UniProtKB-UniRule"/>
</dbReference>
<dbReference type="RefSeq" id="WP_013760000.1">
    <property type="nucleotide sequence ID" value="NC_015501.1"/>
</dbReference>
<dbReference type="SUPFAM" id="SSF51735">
    <property type="entry name" value="NAD(P)-binding Rossmann-fold domains"/>
    <property type="match status" value="1"/>
</dbReference>
<feature type="binding site" evidence="5">
    <location>
        <begin position="14"/>
        <end position="20"/>
    </location>
    <ligand>
        <name>NADP(+)</name>
        <dbReference type="ChEBI" id="CHEBI:58349"/>
    </ligand>
</feature>
<evidence type="ECO:0000256" key="3">
    <source>
        <dbReference type="ARBA" id="ARBA00023002"/>
    </source>
</evidence>
<feature type="binding site" evidence="5">
    <location>
        <position position="323"/>
    </location>
    <ligand>
        <name>substrate</name>
    </ligand>
</feature>
<comment type="catalytic activity">
    <reaction evidence="5">
        <text>GDP-beta-L-fucose + NADP(+) = GDP-4-dehydro-alpha-D-rhamnose + NADPH + H(+)</text>
        <dbReference type="Rhea" id="RHEA:18885"/>
        <dbReference type="ChEBI" id="CHEBI:15378"/>
        <dbReference type="ChEBI" id="CHEBI:57273"/>
        <dbReference type="ChEBI" id="CHEBI:57783"/>
        <dbReference type="ChEBI" id="CHEBI:57964"/>
        <dbReference type="ChEBI" id="CHEBI:58349"/>
        <dbReference type="EC" id="1.1.1.271"/>
    </reaction>
</comment>
<dbReference type="PANTHER" id="PTHR43238">
    <property type="entry name" value="GDP-L-FUCOSE SYNTHASE"/>
    <property type="match status" value="1"/>
</dbReference>
<protein>
    <recommendedName>
        <fullName evidence="5">GDP-L-fucose synthase</fullName>
        <ecNumber evidence="5">1.1.1.271</ecNumber>
    </recommendedName>
    <alternativeName>
        <fullName evidence="5">GDP-4-keto-6-deoxy-D-mannose-3,5-epimerase-4-reductase</fullName>
    </alternativeName>
</protein>
<dbReference type="HOGENOM" id="CLU_007383_18_0_10"/>
<dbReference type="UniPathway" id="UPA00128">
    <property type="reaction ID" value="UER00191"/>
</dbReference>
<feature type="domain" description="NAD-dependent epimerase/dehydratase" evidence="6">
    <location>
        <begin position="10"/>
        <end position="197"/>
    </location>
</feature>
<feature type="binding site" evidence="5">
    <location>
        <position position="183"/>
    </location>
    <ligand>
        <name>NADP(+)</name>
        <dbReference type="ChEBI" id="CHEBI:58349"/>
    </ligand>
</feature>
<organism evidence="7 8">
    <name type="scientific">Porphyromonas asaccharolytica (strain ATCC 25260 / DSM 20707 / BCRC 10618 / CCUG 7834 / JCM 6326 / LMG 13178 / VPI 4198 / B440)</name>
    <name type="common">Bacteroides asaccharolyticus</name>
    <dbReference type="NCBI Taxonomy" id="879243"/>
    <lineage>
        <taxon>Bacteria</taxon>
        <taxon>Pseudomonadati</taxon>
        <taxon>Bacteroidota</taxon>
        <taxon>Bacteroidia</taxon>
        <taxon>Bacteroidales</taxon>
        <taxon>Porphyromonadaceae</taxon>
        <taxon>Porphyromonas</taxon>
    </lineage>
</organism>
<keyword evidence="3 5" id="KW-0560">Oxidoreductase</keyword>
<dbReference type="STRING" id="879243.Poras_0433"/>
<dbReference type="PANTHER" id="PTHR43238:SF1">
    <property type="entry name" value="GDP-L-FUCOSE SYNTHASE"/>
    <property type="match status" value="1"/>
</dbReference>
<dbReference type="Gene3D" id="3.40.50.720">
    <property type="entry name" value="NAD(P)-binding Rossmann-like Domain"/>
    <property type="match status" value="2"/>
</dbReference>
<feature type="active site" description="Proton donor/acceptor" evidence="5">
    <location>
        <position position="140"/>
    </location>
</feature>
<gene>
    <name evidence="5" type="primary">fcl</name>
    <name evidence="7" type="ordered locus">Poras_0433</name>
</gene>
<dbReference type="EC" id="1.1.1.271" evidence="5"/>
<proteinExistence type="inferred from homology"/>
<dbReference type="AlphaFoldDB" id="F4KN49"/>
<comment type="function">
    <text evidence="5">Catalyzes the two-step NADP-dependent conversion of GDP-4-dehydro-6-deoxy-D-mannose to GDP-fucose, involving an epimerase and a reductase reaction.</text>
</comment>
<keyword evidence="4 5" id="KW-0413">Isomerase</keyword>
<dbReference type="GO" id="GO:0016853">
    <property type="term" value="F:isomerase activity"/>
    <property type="evidence" value="ECO:0007669"/>
    <property type="project" value="UniProtKB-KW"/>
</dbReference>
<accession>F4KN49</accession>
<dbReference type="CDD" id="cd05239">
    <property type="entry name" value="GDP_FS_SDR_e"/>
    <property type="match status" value="1"/>
</dbReference>